<comment type="caution">
    <text evidence="11">Lacks conserved residue(s) required for the propagation of feature annotation.</text>
</comment>
<dbReference type="PANTHER" id="PTHR11157:SF17">
    <property type="entry name" value="ELONGATION OF VERY LONG CHAIN FATTY ACIDS PROTEIN 6"/>
    <property type="match status" value="1"/>
</dbReference>
<dbReference type="UniPathway" id="UPA00094"/>
<dbReference type="GO" id="GO:0034626">
    <property type="term" value="P:fatty acid elongation, polyunsaturated fatty acid"/>
    <property type="evidence" value="ECO:0007669"/>
    <property type="project" value="TreeGrafter"/>
</dbReference>
<evidence type="ECO:0000256" key="3">
    <source>
        <dbReference type="ARBA" id="ARBA00022516"/>
    </source>
</evidence>
<dbReference type="PANTHER" id="PTHR11157">
    <property type="entry name" value="FATTY ACID ACYL TRANSFERASE-RELATED"/>
    <property type="match status" value="1"/>
</dbReference>
<evidence type="ECO:0000256" key="2">
    <source>
        <dbReference type="ARBA" id="ARBA00005194"/>
    </source>
</evidence>
<keyword evidence="5 11" id="KW-0812">Transmembrane</keyword>
<dbReference type="GO" id="GO:0005789">
    <property type="term" value="C:endoplasmic reticulum membrane"/>
    <property type="evidence" value="ECO:0007669"/>
    <property type="project" value="TreeGrafter"/>
</dbReference>
<evidence type="ECO:0000256" key="9">
    <source>
        <dbReference type="ARBA" id="ARBA00023136"/>
    </source>
</evidence>
<dbReference type="InterPro" id="IPR002076">
    <property type="entry name" value="ELO_fam"/>
</dbReference>
<evidence type="ECO:0000256" key="5">
    <source>
        <dbReference type="ARBA" id="ARBA00022692"/>
    </source>
</evidence>
<dbReference type="WBParaSite" id="TCONS_00000255.p1">
    <property type="protein sequence ID" value="TCONS_00000255.p1"/>
    <property type="gene ID" value="XLOC_000272"/>
</dbReference>
<comment type="subcellular location">
    <subcellularLocation>
        <location evidence="1">Membrane</location>
        <topology evidence="1">Multi-pass membrane protein</topology>
    </subcellularLocation>
</comment>
<dbReference type="GO" id="GO:0034625">
    <property type="term" value="P:fatty acid elongation, monounsaturated fatty acid"/>
    <property type="evidence" value="ECO:0007669"/>
    <property type="project" value="TreeGrafter"/>
</dbReference>
<feature type="transmembrane region" description="Helical" evidence="11">
    <location>
        <begin position="103"/>
        <end position="122"/>
    </location>
</feature>
<evidence type="ECO:0000313" key="12">
    <source>
        <dbReference type="Proteomes" id="UP000035681"/>
    </source>
</evidence>
<keyword evidence="3 11" id="KW-0444">Lipid biosynthesis</keyword>
<keyword evidence="10 11" id="KW-0275">Fatty acid biosynthesis</keyword>
<keyword evidence="9 11" id="KW-0472">Membrane</keyword>
<dbReference type="EC" id="2.3.1.199" evidence="11"/>
<evidence type="ECO:0000256" key="6">
    <source>
        <dbReference type="ARBA" id="ARBA00022832"/>
    </source>
</evidence>
<feature type="transmembrane region" description="Helical" evidence="11">
    <location>
        <begin position="134"/>
        <end position="156"/>
    </location>
</feature>
<evidence type="ECO:0000256" key="4">
    <source>
        <dbReference type="ARBA" id="ARBA00022679"/>
    </source>
</evidence>
<keyword evidence="6 11" id="KW-0276">Fatty acid metabolism</keyword>
<keyword evidence="4 11" id="KW-0808">Transferase</keyword>
<sequence length="188" mass="21916">MVCYNVFNLIIHAFIGIFLLPNFFKHFFKGPYSLICEEDELYKNRHSRWSVGMFTLSKSWLLLDTFITICLNKELEYGSVIHHSLVLLQVGFSYKSAGASVRVPILINSLLGTITYFYFVGLHFNLNVDFLRKYIIIGQRWQFVIGILLISIVKLWKNRGYNCEISHLALDLNLFIYIIFFALALLKS</sequence>
<protein>
    <recommendedName>
        <fullName evidence="11">Elongation of very long chain fatty acids protein</fullName>
        <ecNumber evidence="11">2.3.1.199</ecNumber>
    </recommendedName>
    <alternativeName>
        <fullName evidence="11">Very-long-chain 3-oxoacyl-CoA synthase</fullName>
    </alternativeName>
</protein>
<evidence type="ECO:0000256" key="10">
    <source>
        <dbReference type="ARBA" id="ARBA00023160"/>
    </source>
</evidence>
<accession>A0A0K0E4Q6</accession>
<dbReference type="AlphaFoldDB" id="A0A0K0E4Q6"/>
<comment type="catalytic activity">
    <reaction evidence="11">
        <text>a very-long-chain acyl-CoA + malonyl-CoA + H(+) = a very-long-chain 3-oxoacyl-CoA + CO2 + CoA</text>
        <dbReference type="Rhea" id="RHEA:32727"/>
        <dbReference type="ChEBI" id="CHEBI:15378"/>
        <dbReference type="ChEBI" id="CHEBI:16526"/>
        <dbReference type="ChEBI" id="CHEBI:57287"/>
        <dbReference type="ChEBI" id="CHEBI:57384"/>
        <dbReference type="ChEBI" id="CHEBI:90725"/>
        <dbReference type="ChEBI" id="CHEBI:90736"/>
        <dbReference type="EC" id="2.3.1.199"/>
    </reaction>
</comment>
<feature type="transmembrane region" description="Helical" evidence="11">
    <location>
        <begin position="6"/>
        <end position="24"/>
    </location>
</feature>
<dbReference type="STRING" id="6248.A0A0K0E4Q6"/>
<dbReference type="GO" id="GO:0009922">
    <property type="term" value="F:fatty acid elongase activity"/>
    <property type="evidence" value="ECO:0007669"/>
    <property type="project" value="UniProtKB-EC"/>
</dbReference>
<dbReference type="WBParaSite" id="SSTP_0000447600.1">
    <property type="protein sequence ID" value="SSTP_0000447600.1"/>
    <property type="gene ID" value="SSTP_0000447600"/>
</dbReference>
<comment type="similarity">
    <text evidence="11">Belongs to the ELO family.</text>
</comment>
<evidence type="ECO:0000256" key="1">
    <source>
        <dbReference type="ARBA" id="ARBA00004141"/>
    </source>
</evidence>
<proteinExistence type="inferred from homology"/>
<name>A0A0K0E4Q6_STRER</name>
<dbReference type="Proteomes" id="UP000035681">
    <property type="component" value="Unplaced"/>
</dbReference>
<keyword evidence="12" id="KW-1185">Reference proteome</keyword>
<comment type="pathway">
    <text evidence="2">Lipid metabolism; fatty acid biosynthesis.</text>
</comment>
<organism evidence="13">
    <name type="scientific">Strongyloides stercoralis</name>
    <name type="common">Threadworm</name>
    <dbReference type="NCBI Taxonomy" id="6248"/>
    <lineage>
        <taxon>Eukaryota</taxon>
        <taxon>Metazoa</taxon>
        <taxon>Ecdysozoa</taxon>
        <taxon>Nematoda</taxon>
        <taxon>Chromadorea</taxon>
        <taxon>Rhabditida</taxon>
        <taxon>Tylenchina</taxon>
        <taxon>Panagrolaimomorpha</taxon>
        <taxon>Strongyloidoidea</taxon>
        <taxon>Strongyloididae</taxon>
        <taxon>Strongyloides</taxon>
    </lineage>
</organism>
<reference evidence="13" key="1">
    <citation type="submission" date="2015-08" db="UniProtKB">
        <authorList>
            <consortium name="WormBaseParasite"/>
        </authorList>
    </citation>
    <scope>IDENTIFICATION</scope>
</reference>
<keyword evidence="8 11" id="KW-0443">Lipid metabolism</keyword>
<dbReference type="Pfam" id="PF01151">
    <property type="entry name" value="ELO"/>
    <property type="match status" value="1"/>
</dbReference>
<dbReference type="GO" id="GO:0030148">
    <property type="term" value="P:sphingolipid biosynthetic process"/>
    <property type="evidence" value="ECO:0007669"/>
    <property type="project" value="TreeGrafter"/>
</dbReference>
<evidence type="ECO:0000256" key="7">
    <source>
        <dbReference type="ARBA" id="ARBA00022989"/>
    </source>
</evidence>
<keyword evidence="7 11" id="KW-1133">Transmembrane helix</keyword>
<evidence type="ECO:0000256" key="8">
    <source>
        <dbReference type="ARBA" id="ARBA00023098"/>
    </source>
</evidence>
<evidence type="ECO:0000256" key="11">
    <source>
        <dbReference type="RuleBase" id="RU361115"/>
    </source>
</evidence>
<dbReference type="GO" id="GO:0019367">
    <property type="term" value="P:fatty acid elongation, saturated fatty acid"/>
    <property type="evidence" value="ECO:0007669"/>
    <property type="project" value="TreeGrafter"/>
</dbReference>
<feature type="transmembrane region" description="Helical" evidence="11">
    <location>
        <begin position="168"/>
        <end position="186"/>
    </location>
</feature>
<dbReference type="GO" id="GO:0042761">
    <property type="term" value="P:very long-chain fatty acid biosynthetic process"/>
    <property type="evidence" value="ECO:0007669"/>
    <property type="project" value="TreeGrafter"/>
</dbReference>
<evidence type="ECO:0000313" key="13">
    <source>
        <dbReference type="WBParaSite" id="SSTP_0000447600.1"/>
    </source>
</evidence>